<feature type="transmembrane region" description="Helical" evidence="2">
    <location>
        <begin position="62"/>
        <end position="83"/>
    </location>
</feature>
<feature type="region of interest" description="Disordered" evidence="1">
    <location>
        <begin position="122"/>
        <end position="146"/>
    </location>
</feature>
<evidence type="ECO:0008006" key="5">
    <source>
        <dbReference type="Google" id="ProtNLM"/>
    </source>
</evidence>
<evidence type="ECO:0000313" key="4">
    <source>
        <dbReference type="Proteomes" id="UP000070544"/>
    </source>
</evidence>
<accession>A0A139A8C1</accession>
<name>A0A139A8C1_GONPJ</name>
<reference evidence="3 4" key="1">
    <citation type="journal article" date="2015" name="Genome Biol. Evol.">
        <title>Phylogenomic analyses indicate that early fungi evolved digesting cell walls of algal ancestors of land plants.</title>
        <authorList>
            <person name="Chang Y."/>
            <person name="Wang S."/>
            <person name="Sekimoto S."/>
            <person name="Aerts A.L."/>
            <person name="Choi C."/>
            <person name="Clum A."/>
            <person name="LaButti K.M."/>
            <person name="Lindquist E.A."/>
            <person name="Yee Ngan C."/>
            <person name="Ohm R.A."/>
            <person name="Salamov A.A."/>
            <person name="Grigoriev I.V."/>
            <person name="Spatafora J.W."/>
            <person name="Berbee M.L."/>
        </authorList>
    </citation>
    <scope>NUCLEOTIDE SEQUENCE [LARGE SCALE GENOMIC DNA]</scope>
    <source>
        <strain evidence="3 4">JEL478</strain>
    </source>
</reference>
<feature type="transmembrane region" description="Helical" evidence="2">
    <location>
        <begin position="479"/>
        <end position="500"/>
    </location>
</feature>
<dbReference type="AlphaFoldDB" id="A0A139A8C1"/>
<organism evidence="3 4">
    <name type="scientific">Gonapodya prolifera (strain JEL478)</name>
    <name type="common">Monoblepharis prolifera</name>
    <dbReference type="NCBI Taxonomy" id="1344416"/>
    <lineage>
        <taxon>Eukaryota</taxon>
        <taxon>Fungi</taxon>
        <taxon>Fungi incertae sedis</taxon>
        <taxon>Chytridiomycota</taxon>
        <taxon>Chytridiomycota incertae sedis</taxon>
        <taxon>Monoblepharidomycetes</taxon>
        <taxon>Monoblepharidales</taxon>
        <taxon>Gonapodyaceae</taxon>
        <taxon>Gonapodya</taxon>
    </lineage>
</organism>
<dbReference type="PANTHER" id="PTHR12459:SF15">
    <property type="entry name" value="TRANSMEMBRANE PROTEIN 135"/>
    <property type="match status" value="1"/>
</dbReference>
<evidence type="ECO:0000256" key="2">
    <source>
        <dbReference type="SAM" id="Phobius"/>
    </source>
</evidence>
<dbReference type="OrthoDB" id="291792at2759"/>
<feature type="transmembrane region" description="Helical" evidence="2">
    <location>
        <begin position="372"/>
        <end position="395"/>
    </location>
</feature>
<keyword evidence="2" id="KW-1133">Transmembrane helix</keyword>
<gene>
    <name evidence="3" type="ORF">M427DRAFT_388071</name>
</gene>
<evidence type="ECO:0000313" key="3">
    <source>
        <dbReference type="EMBL" id="KXS12977.1"/>
    </source>
</evidence>
<sequence length="536" mass="57099">MAGIGSRGPARTLVASAAAAATGYAAGVGLSLVPSVLRLILRELRATAAELARLPGSRKQMAAIARLVAAIVKGFGLLLKGALRGNKPGFAIAIVMGGSRILEAILWALARRQGYTKKIVMRESSPRRTSSDGAFGTPISDGSSQPSKPDAIIMNPQYASLCQKIAFASFSITALVAAPLIPARARAEFGLTALVTAVDVAVGWLGIGKRLESSVRSMGLPEWVVTNLDTASFTFCSVSIVFSWFYIPDAIPHGLSSFITHLSHISPLFIQALRNLQAGTMRYGHSDPEQLFLIPLARELGFPEEWADPAKVDMLPCVLVHGGSWGCGENAARRAFAAGRTAFKLYLPLNLLSSVVRVVFRSKSAPTSLWTIALSAIIASARSGVFLAAIVALVWAPVCSLRSHILPPGKADAEVWGPLLGSALASLAFPIEHPRRRHELLLFSLPRAFAATWFIFTSSQFSPVIFSRVPKSSLRMVEATFEAVSLSIGVGALAAAWRVGGSRGRLTGWRRAAVKWVVGDREGTGYTSTVEDTDTL</sequence>
<proteinExistence type="predicted"/>
<dbReference type="InterPro" id="IPR026749">
    <property type="entry name" value="Tmem135"/>
</dbReference>
<feature type="transmembrane region" description="Helical" evidence="2">
    <location>
        <begin position="189"/>
        <end position="207"/>
    </location>
</feature>
<evidence type="ECO:0000256" key="1">
    <source>
        <dbReference type="SAM" id="MobiDB-lite"/>
    </source>
</evidence>
<protein>
    <recommendedName>
        <fullName evidence="5">Transmembrane protein 135 N-terminal domain-containing protein</fullName>
    </recommendedName>
</protein>
<dbReference type="Proteomes" id="UP000070544">
    <property type="component" value="Unassembled WGS sequence"/>
</dbReference>
<feature type="transmembrane region" description="Helical" evidence="2">
    <location>
        <begin position="89"/>
        <end position="109"/>
    </location>
</feature>
<keyword evidence="2" id="KW-0812">Transmembrane</keyword>
<keyword evidence="4" id="KW-1185">Reference proteome</keyword>
<dbReference type="EMBL" id="KQ965783">
    <property type="protein sequence ID" value="KXS12977.1"/>
    <property type="molecule type" value="Genomic_DNA"/>
</dbReference>
<feature type="transmembrane region" description="Helical" evidence="2">
    <location>
        <begin position="12"/>
        <end position="41"/>
    </location>
</feature>
<keyword evidence="2" id="KW-0472">Membrane</keyword>
<feature type="transmembrane region" description="Helical" evidence="2">
    <location>
        <begin position="228"/>
        <end position="247"/>
    </location>
</feature>
<dbReference type="PANTHER" id="PTHR12459">
    <property type="entry name" value="TRANSMEMBRANE PROTEIN 135-RELATED"/>
    <property type="match status" value="1"/>
</dbReference>